<keyword evidence="6 9" id="KW-0320">Glycogen biosynthesis</keyword>
<name>A0A444UYH1_ACIRT</name>
<keyword evidence="4 9" id="KW-0328">Glycosyltransferase</keyword>
<dbReference type="Pfam" id="PF05693">
    <property type="entry name" value="Glycogen_syn"/>
    <property type="match status" value="1"/>
</dbReference>
<dbReference type="Proteomes" id="UP000289886">
    <property type="component" value="Unassembled WGS sequence"/>
</dbReference>
<dbReference type="InterPro" id="IPR008631">
    <property type="entry name" value="Glycogen_synth"/>
</dbReference>
<evidence type="ECO:0000256" key="3">
    <source>
        <dbReference type="ARBA" id="ARBA00022533"/>
    </source>
</evidence>
<evidence type="ECO:0000256" key="10">
    <source>
        <dbReference type="SAM" id="MobiDB-lite"/>
    </source>
</evidence>
<keyword evidence="12" id="KW-1185">Reference proteome</keyword>
<dbReference type="EMBL" id="SCEB01004966">
    <property type="protein sequence ID" value="RXM93225.1"/>
    <property type="molecule type" value="Genomic_DNA"/>
</dbReference>
<comment type="function">
    <text evidence="7">Glycogen synthase participates in the glycogen biosynthetic process along with glycogenin and glycogen branching enzyme. Extends the primer composed of a few glucose units formed by glycogenin by adding new glucose units to it. In this context, glycogen synthase transfers the glycosyl residue from UDP-Glc to the non-reducing end of alpha-1,4-glucan.</text>
</comment>
<evidence type="ECO:0000256" key="7">
    <source>
        <dbReference type="ARBA" id="ARBA00043883"/>
    </source>
</evidence>
<evidence type="ECO:0000256" key="4">
    <source>
        <dbReference type="ARBA" id="ARBA00022676"/>
    </source>
</evidence>
<dbReference type="Gene3D" id="3.40.50.2000">
    <property type="entry name" value="Glycogen Phosphorylase B"/>
    <property type="match status" value="1"/>
</dbReference>
<dbReference type="AlphaFoldDB" id="A0A444UYH1"/>
<evidence type="ECO:0000256" key="8">
    <source>
        <dbReference type="ARBA" id="ARBA00047345"/>
    </source>
</evidence>
<dbReference type="UniPathway" id="UPA00164"/>
<evidence type="ECO:0000313" key="12">
    <source>
        <dbReference type="Proteomes" id="UP000289886"/>
    </source>
</evidence>
<accession>A0A444UYH1</accession>
<feature type="compositionally biased region" description="Acidic residues" evidence="10">
    <location>
        <begin position="64"/>
        <end position="77"/>
    </location>
</feature>
<reference evidence="11 12" key="1">
    <citation type="submission" date="2019-01" db="EMBL/GenBank/DDBJ databases">
        <title>Draft Genome and Complete Hox-Cluster Characterization of the Sterlet Sturgeon (Acipenser ruthenus).</title>
        <authorList>
            <person name="Wei Q."/>
        </authorList>
    </citation>
    <scope>NUCLEOTIDE SEQUENCE [LARGE SCALE GENOMIC DNA]</scope>
    <source>
        <strain evidence="11">WHYD16114868_AA</strain>
        <tissue evidence="11">Blood</tissue>
    </source>
</reference>
<dbReference type="PANTHER" id="PTHR10176">
    <property type="entry name" value="GLYCOGEN SYNTHASE"/>
    <property type="match status" value="1"/>
</dbReference>
<keyword evidence="5 9" id="KW-0808">Transferase</keyword>
<dbReference type="PANTHER" id="PTHR10176:SF1">
    <property type="entry name" value="GLYCOGEN [STARCH] SYNTHASE, LIVER"/>
    <property type="match status" value="1"/>
</dbReference>
<proteinExistence type="inferred from homology"/>
<comment type="catalytic activity">
    <reaction evidence="8">
        <text>[(1-&gt;4)-alpha-D-glucosyl](n) + UDP-alpha-D-glucose = [(1-&gt;4)-alpha-D-glucosyl](n+1) + UDP + H(+)</text>
        <dbReference type="Rhea" id="RHEA:18549"/>
        <dbReference type="Rhea" id="RHEA-COMP:9584"/>
        <dbReference type="Rhea" id="RHEA-COMP:9587"/>
        <dbReference type="ChEBI" id="CHEBI:15378"/>
        <dbReference type="ChEBI" id="CHEBI:15444"/>
        <dbReference type="ChEBI" id="CHEBI:58223"/>
        <dbReference type="ChEBI" id="CHEBI:58885"/>
        <dbReference type="EC" id="2.4.1.11"/>
    </reaction>
    <physiologicalReaction direction="left-to-right" evidence="8">
        <dbReference type="Rhea" id="RHEA:18550"/>
    </physiologicalReaction>
</comment>
<dbReference type="GO" id="GO:0005978">
    <property type="term" value="P:glycogen biosynthetic process"/>
    <property type="evidence" value="ECO:0007669"/>
    <property type="project" value="UniProtKB-UniPathway"/>
</dbReference>
<comment type="pathway">
    <text evidence="1 9">Glycan biosynthesis; glycogen biosynthesis.</text>
</comment>
<gene>
    <name evidence="11" type="ORF">EOD39_19309</name>
</gene>
<evidence type="ECO:0000256" key="6">
    <source>
        <dbReference type="ARBA" id="ARBA00023056"/>
    </source>
</evidence>
<comment type="caution">
    <text evidence="11">The sequence shown here is derived from an EMBL/GenBank/DDBJ whole genome shotgun (WGS) entry which is preliminary data.</text>
</comment>
<evidence type="ECO:0000256" key="5">
    <source>
        <dbReference type="ARBA" id="ARBA00022679"/>
    </source>
</evidence>
<comment type="similarity">
    <text evidence="2 9">Belongs to the glycosyltransferase 3 family.</text>
</comment>
<keyword evidence="3" id="KW-0021">Allosteric enzyme</keyword>
<protein>
    <recommendedName>
        <fullName evidence="9">Glycogen [starch] synthase</fullName>
        <ecNumber evidence="9">2.4.1.11</ecNumber>
    </recommendedName>
</protein>
<dbReference type="EC" id="2.4.1.11" evidence="9"/>
<organism evidence="11 12">
    <name type="scientific">Acipenser ruthenus</name>
    <name type="common">Sterlet sturgeon</name>
    <dbReference type="NCBI Taxonomy" id="7906"/>
    <lineage>
        <taxon>Eukaryota</taxon>
        <taxon>Metazoa</taxon>
        <taxon>Chordata</taxon>
        <taxon>Craniata</taxon>
        <taxon>Vertebrata</taxon>
        <taxon>Euteleostomi</taxon>
        <taxon>Actinopterygii</taxon>
        <taxon>Chondrostei</taxon>
        <taxon>Acipenseriformes</taxon>
        <taxon>Acipenseridae</taxon>
        <taxon>Acipenser</taxon>
    </lineage>
</organism>
<evidence type="ECO:0000313" key="11">
    <source>
        <dbReference type="EMBL" id="RXM93225.1"/>
    </source>
</evidence>
<dbReference type="GO" id="GO:0005737">
    <property type="term" value="C:cytoplasm"/>
    <property type="evidence" value="ECO:0007669"/>
    <property type="project" value="TreeGrafter"/>
</dbReference>
<feature type="region of interest" description="Disordered" evidence="10">
    <location>
        <begin position="35"/>
        <end position="97"/>
    </location>
</feature>
<sequence length="138" mass="15003">MERAAVHCAHVFTTVSQITAIEADHMLLSDWDESQTEGFHFPRPSSVPPSPSASVHSTPHHSDEEEEDDDERNDEEEEAKKDRQNIKGPFTGGGGPALVLPSASLHCSCCAKHDTPAEPGPRATRHPLHSLILNSLPV</sequence>
<evidence type="ECO:0000256" key="9">
    <source>
        <dbReference type="RuleBase" id="RU363104"/>
    </source>
</evidence>
<comment type="function">
    <text evidence="9">Transfers the glycosyl residue from UDP-Glc to the non-reducing end of alpha-1,4-glucan.</text>
</comment>
<evidence type="ECO:0000256" key="2">
    <source>
        <dbReference type="ARBA" id="ARBA00010686"/>
    </source>
</evidence>
<feature type="region of interest" description="Disordered" evidence="10">
    <location>
        <begin position="110"/>
        <end position="129"/>
    </location>
</feature>
<evidence type="ECO:0000256" key="1">
    <source>
        <dbReference type="ARBA" id="ARBA00004964"/>
    </source>
</evidence>
<dbReference type="GO" id="GO:0004373">
    <property type="term" value="F:alpha-1,4-glucan glucosyltransferase (UDP-glucose donor) activity"/>
    <property type="evidence" value="ECO:0007669"/>
    <property type="project" value="UniProtKB-EC"/>
</dbReference>